<evidence type="ECO:0000313" key="1">
    <source>
        <dbReference type="EMBL" id="NYG34856.1"/>
    </source>
</evidence>
<dbReference type="GO" id="GO:0005975">
    <property type="term" value="P:carbohydrate metabolic process"/>
    <property type="evidence" value="ECO:0007669"/>
    <property type="project" value="InterPro"/>
</dbReference>
<dbReference type="SMART" id="SM01149">
    <property type="entry name" value="DUF1237"/>
    <property type="match status" value="1"/>
</dbReference>
<dbReference type="InterPro" id="IPR012341">
    <property type="entry name" value="6hp_glycosidase-like_sf"/>
</dbReference>
<evidence type="ECO:0000313" key="2">
    <source>
        <dbReference type="Proteomes" id="UP000518288"/>
    </source>
</evidence>
<comment type="caution">
    <text evidence="1">The sequence shown here is derived from an EMBL/GenBank/DDBJ whole genome shotgun (WGS) entry which is preliminary data.</text>
</comment>
<dbReference type="Gene3D" id="1.50.10.10">
    <property type="match status" value="1"/>
</dbReference>
<reference evidence="1 2" key="1">
    <citation type="submission" date="2020-07" db="EMBL/GenBank/DDBJ databases">
        <title>Genomic Encyclopedia of Archaeal and Bacterial Type Strains, Phase II (KMG-II): from individual species to whole genera.</title>
        <authorList>
            <person name="Goeker M."/>
        </authorList>
    </citation>
    <scope>NUCLEOTIDE SEQUENCE [LARGE SCALE GENOMIC DNA]</scope>
    <source>
        <strain evidence="1 2">DSM 21226</strain>
    </source>
</reference>
<proteinExistence type="predicted"/>
<dbReference type="Pfam" id="PF06824">
    <property type="entry name" value="Glyco_hydro_125"/>
    <property type="match status" value="1"/>
</dbReference>
<dbReference type="AlphaFoldDB" id="A0A7Y9U8Q6"/>
<dbReference type="PIRSF" id="PIRSF028846">
    <property type="entry name" value="UCP028846"/>
    <property type="match status" value="1"/>
</dbReference>
<evidence type="ECO:0008006" key="3">
    <source>
        <dbReference type="Google" id="ProtNLM"/>
    </source>
</evidence>
<gene>
    <name evidence="1" type="ORF">BDD16_003842</name>
</gene>
<dbReference type="InterPro" id="IPR008928">
    <property type="entry name" value="6-hairpin_glycosidase_sf"/>
</dbReference>
<protein>
    <recommendedName>
        <fullName evidence="3">Glycoside hydrolase family 125 protein</fullName>
    </recommendedName>
</protein>
<dbReference type="EMBL" id="JACCFH010000001">
    <property type="protein sequence ID" value="NYG34856.1"/>
    <property type="molecule type" value="Genomic_DNA"/>
</dbReference>
<organism evidence="1 2">
    <name type="scientific">Sphaerotilus montanus</name>
    <dbReference type="NCBI Taxonomy" id="522889"/>
    <lineage>
        <taxon>Bacteria</taxon>
        <taxon>Pseudomonadati</taxon>
        <taxon>Pseudomonadota</taxon>
        <taxon>Betaproteobacteria</taxon>
        <taxon>Burkholderiales</taxon>
        <taxon>Sphaerotilaceae</taxon>
        <taxon>Sphaerotilus</taxon>
    </lineage>
</organism>
<dbReference type="SUPFAM" id="SSF48208">
    <property type="entry name" value="Six-hairpin glycosidases"/>
    <property type="match status" value="1"/>
</dbReference>
<accession>A0A7Y9U8Q6</accession>
<keyword evidence="2" id="KW-1185">Reference proteome</keyword>
<dbReference type="Proteomes" id="UP000518288">
    <property type="component" value="Unassembled WGS sequence"/>
</dbReference>
<name>A0A7Y9U8Q6_9BURK</name>
<sequence length="435" mass="48293">MTAMTIETGRPLLPQRCFTSEAVEATIDRVRTRMADAELGQLFANALPNTLDTTVDFTDGARPDTFVITGDIPAMWLRDSTAQVWPYLALAPTEPRLQRMLAGVVNRQVDCVLIDPYANAFNKGQEGSQWADDRTAMRPELHERKWELDSLCSVIRLGHGYWQACGDTSPFDDHWARAMALVLQTMRAQQRRDGPGPYRFQRLALSPTDTLPFDGEGWPARPNGLIRSGFRPSDDACQYPYLIPANFMAVTALRQLDALATALGRVALAESARGLADEVAVALPTEGVLPYETDGYGNALYMDDANVPSLLSLPYLGCLSVDDPRYRATRAFVLSEDNPFFFRGRAGCGIGGPHCGLGMIWPIALTMQAMTSTDDAEILRCLAMLKASHAGTGFMHESFHQDDVRRFTRPWFAWANSLFGELVLRLDAQRSHLLR</sequence>
<dbReference type="PANTHER" id="PTHR31047">
    <property type="entry name" value="MEIOTICALLY UP-REGULATED GENE 157 PROTEIN"/>
    <property type="match status" value="1"/>
</dbReference>
<dbReference type="PANTHER" id="PTHR31047:SF0">
    <property type="entry name" value="MEIOTICALLY UP-REGULATED GENE 157 PROTEIN"/>
    <property type="match status" value="1"/>
</dbReference>
<dbReference type="InterPro" id="IPR008313">
    <property type="entry name" value="GH125"/>
</dbReference>